<feature type="transmembrane region" description="Helical" evidence="5">
    <location>
        <begin position="65"/>
        <end position="83"/>
    </location>
</feature>
<dbReference type="Proteomes" id="UP000294813">
    <property type="component" value="Unassembled WGS sequence"/>
</dbReference>
<keyword evidence="4 5" id="KW-0472">Membrane</keyword>
<evidence type="ECO:0000256" key="5">
    <source>
        <dbReference type="SAM" id="Phobius"/>
    </source>
</evidence>
<accession>A0A4R2RKJ3</accession>
<dbReference type="Pfam" id="PF06803">
    <property type="entry name" value="DUF1232"/>
    <property type="match status" value="1"/>
</dbReference>
<keyword evidence="3 5" id="KW-1133">Transmembrane helix</keyword>
<evidence type="ECO:0000256" key="2">
    <source>
        <dbReference type="ARBA" id="ARBA00022692"/>
    </source>
</evidence>
<keyword evidence="2 5" id="KW-0812">Transmembrane</keyword>
<evidence type="ECO:0000313" key="8">
    <source>
        <dbReference type="Proteomes" id="UP000294813"/>
    </source>
</evidence>
<dbReference type="InterPro" id="IPR010652">
    <property type="entry name" value="DUF1232"/>
</dbReference>
<dbReference type="RefSeq" id="WP_131919603.1">
    <property type="nucleotide sequence ID" value="NZ_JAOQNU010000016.1"/>
</dbReference>
<evidence type="ECO:0000256" key="1">
    <source>
        <dbReference type="ARBA" id="ARBA00004127"/>
    </source>
</evidence>
<proteinExistence type="predicted"/>
<feature type="transmembrane region" description="Helical" evidence="5">
    <location>
        <begin position="103"/>
        <end position="124"/>
    </location>
</feature>
<feature type="domain" description="DUF1232" evidence="6">
    <location>
        <begin position="34"/>
        <end position="70"/>
    </location>
</feature>
<comment type="caution">
    <text evidence="7">The sequence shown here is derived from an EMBL/GenBank/DDBJ whole genome shotgun (WGS) entry which is preliminary data.</text>
</comment>
<dbReference type="GO" id="GO:0012505">
    <property type="term" value="C:endomembrane system"/>
    <property type="evidence" value="ECO:0007669"/>
    <property type="project" value="UniProtKB-SubCell"/>
</dbReference>
<evidence type="ECO:0000259" key="6">
    <source>
        <dbReference type="Pfam" id="PF06803"/>
    </source>
</evidence>
<protein>
    <submittedName>
        <fullName evidence="7">Uncharacterized membrane protein YkvA (DUF1232 family)</fullName>
    </submittedName>
</protein>
<evidence type="ECO:0000313" key="7">
    <source>
        <dbReference type="EMBL" id="TCP63623.1"/>
    </source>
</evidence>
<organism evidence="7 8">
    <name type="scientific">Heliophilum fasciatum</name>
    <dbReference type="NCBI Taxonomy" id="35700"/>
    <lineage>
        <taxon>Bacteria</taxon>
        <taxon>Bacillati</taxon>
        <taxon>Bacillota</taxon>
        <taxon>Clostridia</taxon>
        <taxon>Eubacteriales</taxon>
        <taxon>Heliobacteriaceae</taxon>
        <taxon>Heliophilum</taxon>
    </lineage>
</organism>
<sequence>MKYLDDLKVKARKLKRDITALGIAYQDPRTPWYAKLAIGIVIAYALSPFDLIPDFIPILGYLDDLILLPLGIALAIKLVPTPILEEAKTRATEGAIQTSVGKWIATGAIVAVWLIIVGLVLRAFL</sequence>
<evidence type="ECO:0000256" key="4">
    <source>
        <dbReference type="ARBA" id="ARBA00023136"/>
    </source>
</evidence>
<dbReference type="OrthoDB" id="9800202at2"/>
<keyword evidence="8" id="KW-1185">Reference proteome</keyword>
<comment type="subcellular location">
    <subcellularLocation>
        <location evidence="1">Endomembrane system</location>
        <topology evidence="1">Multi-pass membrane protein</topology>
    </subcellularLocation>
</comment>
<name>A0A4R2RKJ3_9FIRM</name>
<gene>
    <name evidence="7" type="ORF">EDD73_11748</name>
</gene>
<dbReference type="EMBL" id="SLXT01000017">
    <property type="protein sequence ID" value="TCP63623.1"/>
    <property type="molecule type" value="Genomic_DNA"/>
</dbReference>
<evidence type="ECO:0000256" key="3">
    <source>
        <dbReference type="ARBA" id="ARBA00022989"/>
    </source>
</evidence>
<reference evidence="7 8" key="1">
    <citation type="submission" date="2019-03" db="EMBL/GenBank/DDBJ databases">
        <title>Genomic Encyclopedia of Type Strains, Phase IV (KMG-IV): sequencing the most valuable type-strain genomes for metagenomic binning, comparative biology and taxonomic classification.</title>
        <authorList>
            <person name="Goeker M."/>
        </authorList>
    </citation>
    <scope>NUCLEOTIDE SEQUENCE [LARGE SCALE GENOMIC DNA]</scope>
    <source>
        <strain evidence="7 8">DSM 11170</strain>
    </source>
</reference>
<dbReference type="AlphaFoldDB" id="A0A4R2RKJ3"/>
<feature type="transmembrane region" description="Helical" evidence="5">
    <location>
        <begin position="32"/>
        <end position="53"/>
    </location>
</feature>